<dbReference type="EMBL" id="PFEI01000209">
    <property type="protein sequence ID" value="PJE66529.1"/>
    <property type="molecule type" value="Genomic_DNA"/>
</dbReference>
<feature type="non-terminal residue" evidence="1">
    <location>
        <position position="1"/>
    </location>
</feature>
<proteinExistence type="predicted"/>
<name>A0A2M8L0S9_9BACT</name>
<organism evidence="1 2">
    <name type="scientific">Candidatus Shapirobacteria bacterium CG10_big_fil_rev_8_21_14_0_10_36_6</name>
    <dbReference type="NCBI Taxonomy" id="1974886"/>
    <lineage>
        <taxon>Bacteria</taxon>
        <taxon>Candidatus Shapironibacteriota</taxon>
    </lineage>
</organism>
<evidence type="ECO:0000313" key="2">
    <source>
        <dbReference type="Proteomes" id="UP000229766"/>
    </source>
</evidence>
<protein>
    <submittedName>
        <fullName evidence="1">Uncharacterized protein</fullName>
    </submittedName>
</protein>
<comment type="caution">
    <text evidence="1">The sequence shown here is derived from an EMBL/GenBank/DDBJ whole genome shotgun (WGS) entry which is preliminary data.</text>
</comment>
<reference evidence="2" key="1">
    <citation type="submission" date="2017-09" db="EMBL/GenBank/DDBJ databases">
        <title>Depth-based differentiation of microbial function through sediment-hosted aquifers and enrichment of novel symbionts in the deep terrestrial subsurface.</title>
        <authorList>
            <person name="Probst A.J."/>
            <person name="Ladd B."/>
            <person name="Jarett J.K."/>
            <person name="Geller-Mcgrath D.E."/>
            <person name="Sieber C.M.K."/>
            <person name="Emerson J.B."/>
            <person name="Anantharaman K."/>
            <person name="Thomas B.C."/>
            <person name="Malmstrom R."/>
            <person name="Stieglmeier M."/>
            <person name="Klingl A."/>
            <person name="Woyke T."/>
            <person name="Ryan C.M."/>
            <person name="Banfield J.F."/>
        </authorList>
    </citation>
    <scope>NUCLEOTIDE SEQUENCE [LARGE SCALE GENOMIC DNA]</scope>
</reference>
<dbReference type="AlphaFoldDB" id="A0A2M8L0S9"/>
<dbReference type="Proteomes" id="UP000229766">
    <property type="component" value="Unassembled WGS sequence"/>
</dbReference>
<sequence length="146" mass="17945">TNKLQLGEIQFSEPLLNEVYDRRIFELKFPTGSNLSTRTSKDLMYKLVMKKISKYKKDEWKRTQKINLRKSMDKIKYERFLNKFVVSIFDFPYYMRLRSNYRDFSFIDCVSKQETTRYFVAYYEFTKNFHNALMRLSKQLVKMRTQ</sequence>
<accession>A0A2M8L0S9</accession>
<gene>
    <name evidence="1" type="ORF">COU93_03855</name>
</gene>
<evidence type="ECO:0000313" key="1">
    <source>
        <dbReference type="EMBL" id="PJE66529.1"/>
    </source>
</evidence>